<dbReference type="Pfam" id="PF00089">
    <property type="entry name" value="Trypsin"/>
    <property type="match status" value="1"/>
</dbReference>
<feature type="region of interest" description="Disordered" evidence="2">
    <location>
        <begin position="1"/>
        <end position="79"/>
    </location>
</feature>
<dbReference type="GeneID" id="140687054"/>
<dbReference type="SMART" id="SM00020">
    <property type="entry name" value="Tryp_SPc"/>
    <property type="match status" value="1"/>
</dbReference>
<dbReference type="PANTHER" id="PTHR24253">
    <property type="entry name" value="TRANSMEMBRANE PROTEASE SERINE"/>
    <property type="match status" value="1"/>
</dbReference>
<dbReference type="InterPro" id="IPR001314">
    <property type="entry name" value="Peptidase_S1A"/>
</dbReference>
<dbReference type="CDD" id="cd00190">
    <property type="entry name" value="Tryp_SPc"/>
    <property type="match status" value="1"/>
</dbReference>
<accession>A0ABM5BQB3</accession>
<dbReference type="InterPro" id="IPR033116">
    <property type="entry name" value="TRYPSIN_SER"/>
</dbReference>
<feature type="compositionally biased region" description="Low complexity" evidence="2">
    <location>
        <begin position="17"/>
        <end position="28"/>
    </location>
</feature>
<organism evidence="4 5">
    <name type="scientific">Vicugna pacos</name>
    <name type="common">Alpaca</name>
    <name type="synonym">Lama pacos</name>
    <dbReference type="NCBI Taxonomy" id="30538"/>
    <lineage>
        <taxon>Eukaryota</taxon>
        <taxon>Metazoa</taxon>
        <taxon>Chordata</taxon>
        <taxon>Craniata</taxon>
        <taxon>Vertebrata</taxon>
        <taxon>Euteleostomi</taxon>
        <taxon>Mammalia</taxon>
        <taxon>Eutheria</taxon>
        <taxon>Laurasiatheria</taxon>
        <taxon>Artiodactyla</taxon>
        <taxon>Tylopoda</taxon>
        <taxon>Camelidae</taxon>
        <taxon>Vicugna</taxon>
    </lineage>
</organism>
<evidence type="ECO:0000256" key="1">
    <source>
        <dbReference type="ARBA" id="ARBA00023157"/>
    </source>
</evidence>
<dbReference type="PANTHER" id="PTHR24253:SF79">
    <property type="entry name" value="SERINE PROTEASE 41"/>
    <property type="match status" value="1"/>
</dbReference>
<dbReference type="PROSITE" id="PS50240">
    <property type="entry name" value="TRYPSIN_DOM"/>
    <property type="match status" value="1"/>
</dbReference>
<evidence type="ECO:0000313" key="5">
    <source>
        <dbReference type="RefSeq" id="XP_072798595.1"/>
    </source>
</evidence>
<dbReference type="RefSeq" id="XP_072798595.1">
    <property type="nucleotide sequence ID" value="XM_072942494.1"/>
</dbReference>
<dbReference type="PROSITE" id="PS00135">
    <property type="entry name" value="TRYPSIN_SER"/>
    <property type="match status" value="1"/>
</dbReference>
<evidence type="ECO:0000313" key="4">
    <source>
        <dbReference type="Proteomes" id="UP001652581"/>
    </source>
</evidence>
<dbReference type="PRINTS" id="PR00722">
    <property type="entry name" value="CHYMOTRYPSIN"/>
</dbReference>
<protein>
    <submittedName>
        <fullName evidence="5">Serine protease 41-like isoform X3</fullName>
    </submittedName>
</protein>
<evidence type="ECO:0000256" key="2">
    <source>
        <dbReference type="SAM" id="MobiDB-lite"/>
    </source>
</evidence>
<dbReference type="InterPro" id="IPR043504">
    <property type="entry name" value="Peptidase_S1_PA_chymotrypsin"/>
</dbReference>
<sequence>MGPWGRGGHLRPTWGGSPASLSSSAARAQDTRFPREALRQTEHPATDSGRKGRGAGALAVAGQPARLGQPPLRREPAQPPLGALGRALLPKVSSVNDIALLRLATSVTYNKHIQPICVLTSSSEFKNRNDCWVTGWGYIREKKSLPHPHSLQEVQVSVINKSRCMYLFHQPDVRSDGEDDMICAGSEDGKRDACKGDSGGPLVCEKKDLWIQIGIVSWGVGCGRPNRPGVYTNVSNHFNWIQMVTAHSTPRPQPSQLLLPLALLWAPRLL</sequence>
<feature type="domain" description="Peptidase S1" evidence="3">
    <location>
        <begin position="96"/>
        <end position="246"/>
    </location>
</feature>
<name>A0ABM5BQB3_VICPA</name>
<feature type="compositionally biased region" description="Basic and acidic residues" evidence="2">
    <location>
        <begin position="29"/>
        <end position="50"/>
    </location>
</feature>
<keyword evidence="1" id="KW-1015">Disulfide bond</keyword>
<keyword evidence="4" id="KW-1185">Reference proteome</keyword>
<dbReference type="Proteomes" id="UP001652581">
    <property type="component" value="Chromosome 18"/>
</dbReference>
<evidence type="ECO:0000259" key="3">
    <source>
        <dbReference type="PROSITE" id="PS50240"/>
    </source>
</evidence>
<dbReference type="Gene3D" id="2.40.10.10">
    <property type="entry name" value="Trypsin-like serine proteases"/>
    <property type="match status" value="1"/>
</dbReference>
<proteinExistence type="predicted"/>
<dbReference type="SUPFAM" id="SSF50494">
    <property type="entry name" value="Trypsin-like serine proteases"/>
    <property type="match status" value="1"/>
</dbReference>
<gene>
    <name evidence="5" type="primary">LOC140687054</name>
</gene>
<reference evidence="5" key="1">
    <citation type="submission" date="2025-08" db="UniProtKB">
        <authorList>
            <consortium name="RefSeq"/>
        </authorList>
    </citation>
    <scope>IDENTIFICATION</scope>
</reference>
<dbReference type="InterPro" id="IPR009003">
    <property type="entry name" value="Peptidase_S1_PA"/>
</dbReference>
<dbReference type="InterPro" id="IPR001254">
    <property type="entry name" value="Trypsin_dom"/>
</dbReference>